<gene>
    <name evidence="1" type="ORF">Tci_629186</name>
</gene>
<dbReference type="EMBL" id="BKCJ010447772">
    <property type="protein sequence ID" value="GFA57214.1"/>
    <property type="molecule type" value="Genomic_DNA"/>
</dbReference>
<feature type="non-terminal residue" evidence="1">
    <location>
        <position position="1"/>
    </location>
</feature>
<comment type="caution">
    <text evidence="1">The sequence shown here is derived from an EMBL/GenBank/DDBJ whole genome shotgun (WGS) entry which is preliminary data.</text>
</comment>
<protein>
    <submittedName>
        <fullName evidence="1">Uncharacterized protein</fullName>
    </submittedName>
</protein>
<organism evidence="1">
    <name type="scientific">Tanacetum cinerariifolium</name>
    <name type="common">Dalmatian daisy</name>
    <name type="synonym">Chrysanthemum cinerariifolium</name>
    <dbReference type="NCBI Taxonomy" id="118510"/>
    <lineage>
        <taxon>Eukaryota</taxon>
        <taxon>Viridiplantae</taxon>
        <taxon>Streptophyta</taxon>
        <taxon>Embryophyta</taxon>
        <taxon>Tracheophyta</taxon>
        <taxon>Spermatophyta</taxon>
        <taxon>Magnoliopsida</taxon>
        <taxon>eudicotyledons</taxon>
        <taxon>Gunneridae</taxon>
        <taxon>Pentapetalae</taxon>
        <taxon>asterids</taxon>
        <taxon>campanulids</taxon>
        <taxon>Asterales</taxon>
        <taxon>Asteraceae</taxon>
        <taxon>Asteroideae</taxon>
        <taxon>Anthemideae</taxon>
        <taxon>Anthemidinae</taxon>
        <taxon>Tanacetum</taxon>
    </lineage>
</organism>
<reference evidence="1" key="1">
    <citation type="journal article" date="2019" name="Sci. Rep.">
        <title>Draft genome of Tanacetum cinerariifolium, the natural source of mosquito coil.</title>
        <authorList>
            <person name="Yamashiro T."/>
            <person name="Shiraishi A."/>
            <person name="Satake H."/>
            <person name="Nakayama K."/>
        </authorList>
    </citation>
    <scope>NUCLEOTIDE SEQUENCE</scope>
</reference>
<sequence length="140" mass="16101">SETPIPTTAEIDVTNLYETIQMSIATQRSLEDFKAQQNMAKVNEHLEDEELDHMLEGNENINVDEFMNDIFNSQEDPDTKIEPRSDKESLKEEIDANMVIFNANEEEEESAGDEFKLKMRIKENGIEETRSLPPPTQKIP</sequence>
<dbReference type="AlphaFoldDB" id="A0A699JW81"/>
<proteinExistence type="predicted"/>
<name>A0A699JW81_TANCI</name>
<evidence type="ECO:0000313" key="1">
    <source>
        <dbReference type="EMBL" id="GFA57214.1"/>
    </source>
</evidence>
<accession>A0A699JW81</accession>